<reference evidence="1 2" key="1">
    <citation type="submission" date="2017-11" db="EMBL/GenBank/DDBJ databases">
        <title>A major lineage of nontailed dsDNA viruses as unrecognized killers of marine bacteria.</title>
        <authorList>
            <person name="Kauffman K.M."/>
            <person name="Hussain F.A."/>
            <person name="Yang J."/>
            <person name="Arevalo P."/>
            <person name="Brown J.M."/>
            <person name="Chang W.K."/>
            <person name="VanInsberghe D."/>
            <person name="Elsherbini J."/>
            <person name="Cutler M.B."/>
            <person name="Kelly L."/>
            <person name="Polz M.F."/>
        </authorList>
    </citation>
    <scope>NUCLEOTIDE SEQUENCE [LARGE SCALE GENOMIC DNA]</scope>
</reference>
<accession>A0A2I7QM49</accession>
<dbReference type="EMBL" id="MG592409">
    <property type="protein sequence ID" value="AUR82485.1"/>
    <property type="molecule type" value="Genomic_DNA"/>
</dbReference>
<evidence type="ECO:0000313" key="2">
    <source>
        <dbReference type="Proteomes" id="UP000269377"/>
    </source>
</evidence>
<organism evidence="1 2">
    <name type="scientific">Vibrio phage 1.025.O._10N.222.46.B6</name>
    <dbReference type="NCBI Taxonomy" id="1881420"/>
    <lineage>
        <taxon>Viruses</taxon>
        <taxon>Duplodnaviria</taxon>
        <taxon>Heunggongvirae</taxon>
        <taxon>Uroviricota</taxon>
        <taxon>Caudoviricetes</taxon>
        <taxon>Schitoviridae</taxon>
        <taxon>Pontosvirinae</taxon>
        <taxon>Nahantvirus</taxon>
        <taxon>Nahantvirus 49C7</taxon>
    </lineage>
</organism>
<protein>
    <submittedName>
        <fullName evidence="1">Uncharacterized protein</fullName>
    </submittedName>
</protein>
<name>A0A2I7QM49_9CAUD</name>
<dbReference type="Proteomes" id="UP000269377">
    <property type="component" value="Segment"/>
</dbReference>
<gene>
    <name evidence="1" type="ORF">NVP1025O_002</name>
</gene>
<proteinExistence type="predicted"/>
<sequence length="108" mass="12170">MSKQFVAKPVKVEAFQFGTDTQPLWFLAAIRKKQILIMPSKGHIVTKSDAGKINIYDPVTFNALFETVAQAQDLNGDGIIDEREKAIATEVAKKRKPRKKKVEDKPEE</sequence>
<evidence type="ECO:0000313" key="1">
    <source>
        <dbReference type="EMBL" id="AUR82485.1"/>
    </source>
</evidence>